<evidence type="ECO:0008006" key="5">
    <source>
        <dbReference type="Google" id="ProtNLM"/>
    </source>
</evidence>
<dbReference type="Proteomes" id="UP000494105">
    <property type="component" value="Unassembled WGS sequence"/>
</dbReference>
<dbReference type="EMBL" id="CADILD010000002">
    <property type="protein sequence ID" value="CAB3893804.1"/>
    <property type="molecule type" value="Genomic_DNA"/>
</dbReference>
<organism evidence="3 4">
    <name type="scientific">Achromobacter piechaudii</name>
    <dbReference type="NCBI Taxonomy" id="72556"/>
    <lineage>
        <taxon>Bacteria</taxon>
        <taxon>Pseudomonadati</taxon>
        <taxon>Pseudomonadota</taxon>
        <taxon>Betaproteobacteria</taxon>
        <taxon>Burkholderiales</taxon>
        <taxon>Alcaligenaceae</taxon>
        <taxon>Achromobacter</taxon>
    </lineage>
</organism>
<dbReference type="SUPFAM" id="SSF53850">
    <property type="entry name" value="Periplasmic binding protein-like II"/>
    <property type="match status" value="1"/>
</dbReference>
<sequence length="330" mass="34408">MKKSSLMLKATSTLAASFCIAAHAQAESPDGWPKSPITWVVGYAAGGTTDVVARVVAKKTSEILGQPIIVSNRPGANSNIGATVVKRENPNGYSYYVGSAANAINRTLYKDVGYDISTDFASVALFGIVPNLLVVNPQLPIKSVKDYIAYAKANPGKLTCGSSGTGSTTHLSCELFQMESGTKMLHVPFNGSGPAMTALLGGQVDSVFDNMPTVKPNVDAGKLRALGVTTSTRWPSAPDIPTLSESGVPGFAVNAWFGLFAPAATDPAIVEKMNKAINAALADSATRELLVSRGLGIPPAPNSPAAFADLVKTDVKKWANVVQTLNLKAD</sequence>
<dbReference type="PIRSF" id="PIRSF017082">
    <property type="entry name" value="YflP"/>
    <property type="match status" value="1"/>
</dbReference>
<dbReference type="Gene3D" id="3.40.190.150">
    <property type="entry name" value="Bordetella uptake gene, domain 1"/>
    <property type="match status" value="1"/>
</dbReference>
<evidence type="ECO:0000313" key="3">
    <source>
        <dbReference type="EMBL" id="CAB3893804.1"/>
    </source>
</evidence>
<feature type="signal peptide" evidence="2">
    <location>
        <begin position="1"/>
        <end position="26"/>
    </location>
</feature>
<proteinExistence type="inferred from homology"/>
<dbReference type="InterPro" id="IPR005064">
    <property type="entry name" value="BUG"/>
</dbReference>
<dbReference type="InterPro" id="IPR042100">
    <property type="entry name" value="Bug_dom1"/>
</dbReference>
<gene>
    <name evidence="3" type="ORF">LMG1861_03947</name>
</gene>
<dbReference type="PANTHER" id="PTHR42928">
    <property type="entry name" value="TRICARBOXYLATE-BINDING PROTEIN"/>
    <property type="match status" value="1"/>
</dbReference>
<evidence type="ECO:0000256" key="1">
    <source>
        <dbReference type="ARBA" id="ARBA00006987"/>
    </source>
</evidence>
<dbReference type="PANTHER" id="PTHR42928:SF5">
    <property type="entry name" value="BLR1237 PROTEIN"/>
    <property type="match status" value="1"/>
</dbReference>
<dbReference type="CDD" id="cd13578">
    <property type="entry name" value="PBP2_Bug27"/>
    <property type="match status" value="1"/>
</dbReference>
<dbReference type="Pfam" id="PF03401">
    <property type="entry name" value="TctC"/>
    <property type="match status" value="1"/>
</dbReference>
<accession>A0A6S7E333</accession>
<name>A0A6S7E333_9BURK</name>
<reference evidence="3 4" key="1">
    <citation type="submission" date="2020-04" db="EMBL/GenBank/DDBJ databases">
        <authorList>
            <person name="De Canck E."/>
        </authorList>
    </citation>
    <scope>NUCLEOTIDE SEQUENCE [LARGE SCALE GENOMIC DNA]</scope>
    <source>
        <strain evidence="3 4">LMG 1861</strain>
    </source>
</reference>
<dbReference type="AlphaFoldDB" id="A0A6S7E333"/>
<evidence type="ECO:0000313" key="4">
    <source>
        <dbReference type="Proteomes" id="UP000494105"/>
    </source>
</evidence>
<dbReference type="Gene3D" id="3.40.190.10">
    <property type="entry name" value="Periplasmic binding protein-like II"/>
    <property type="match status" value="1"/>
</dbReference>
<dbReference type="RefSeq" id="WP_244976733.1">
    <property type="nucleotide sequence ID" value="NZ_CADILD010000002.1"/>
</dbReference>
<protein>
    <recommendedName>
        <fullName evidence="5">MFS transporter</fullName>
    </recommendedName>
</protein>
<keyword evidence="2" id="KW-0732">Signal</keyword>
<feature type="chain" id="PRO_5028801132" description="MFS transporter" evidence="2">
    <location>
        <begin position="27"/>
        <end position="330"/>
    </location>
</feature>
<comment type="similarity">
    <text evidence="1">Belongs to the UPF0065 (bug) family.</text>
</comment>
<evidence type="ECO:0000256" key="2">
    <source>
        <dbReference type="SAM" id="SignalP"/>
    </source>
</evidence>